<name>A0AA86VI07_9FABA</name>
<evidence type="ECO:0000313" key="3">
    <source>
        <dbReference type="Proteomes" id="UP001189624"/>
    </source>
</evidence>
<dbReference type="EMBL" id="OY731403">
    <property type="protein sequence ID" value="CAJ1965450.1"/>
    <property type="molecule type" value="Genomic_DNA"/>
</dbReference>
<evidence type="ECO:0000256" key="1">
    <source>
        <dbReference type="SAM" id="MobiDB-lite"/>
    </source>
</evidence>
<reference evidence="2" key="1">
    <citation type="submission" date="2023-10" db="EMBL/GenBank/DDBJ databases">
        <authorList>
            <person name="Domelevo Entfellner J.-B."/>
        </authorList>
    </citation>
    <scope>NUCLEOTIDE SEQUENCE</scope>
</reference>
<dbReference type="AlphaFoldDB" id="A0AA86VI07"/>
<keyword evidence="3" id="KW-1185">Reference proteome</keyword>
<dbReference type="Proteomes" id="UP001189624">
    <property type="component" value="Chromosome 6"/>
</dbReference>
<dbReference type="Gramene" id="rna-AYBTSS11_LOCUS20848">
    <property type="protein sequence ID" value="CAJ1965450.1"/>
    <property type="gene ID" value="gene-AYBTSS11_LOCUS20848"/>
</dbReference>
<organism evidence="2 3">
    <name type="scientific">Sphenostylis stenocarpa</name>
    <dbReference type="NCBI Taxonomy" id="92480"/>
    <lineage>
        <taxon>Eukaryota</taxon>
        <taxon>Viridiplantae</taxon>
        <taxon>Streptophyta</taxon>
        <taxon>Embryophyta</taxon>
        <taxon>Tracheophyta</taxon>
        <taxon>Spermatophyta</taxon>
        <taxon>Magnoliopsida</taxon>
        <taxon>eudicotyledons</taxon>
        <taxon>Gunneridae</taxon>
        <taxon>Pentapetalae</taxon>
        <taxon>rosids</taxon>
        <taxon>fabids</taxon>
        <taxon>Fabales</taxon>
        <taxon>Fabaceae</taxon>
        <taxon>Papilionoideae</taxon>
        <taxon>50 kb inversion clade</taxon>
        <taxon>NPAAA clade</taxon>
        <taxon>indigoferoid/millettioid clade</taxon>
        <taxon>Phaseoleae</taxon>
        <taxon>Sphenostylis</taxon>
    </lineage>
</organism>
<feature type="non-terminal residue" evidence="2">
    <location>
        <position position="82"/>
    </location>
</feature>
<evidence type="ECO:0000313" key="2">
    <source>
        <dbReference type="EMBL" id="CAJ1965450.1"/>
    </source>
</evidence>
<feature type="compositionally biased region" description="Basic and acidic residues" evidence="1">
    <location>
        <begin position="51"/>
        <end position="65"/>
    </location>
</feature>
<sequence length="82" mass="9547">MRRYYQVTIIPSYSLIQDLKRKRNIGRRKSAQRTLPAPSGFEARRILPALEKSHSTDLQSREGPPRAKIRLTPSEMRPADWT</sequence>
<accession>A0AA86VI07</accession>
<protein>
    <submittedName>
        <fullName evidence="2">Uncharacterized protein</fullName>
    </submittedName>
</protein>
<feature type="region of interest" description="Disordered" evidence="1">
    <location>
        <begin position="50"/>
        <end position="82"/>
    </location>
</feature>
<gene>
    <name evidence="2" type="ORF">AYBTSS11_LOCUS20848</name>
</gene>
<proteinExistence type="predicted"/>